<dbReference type="InterPro" id="IPR036514">
    <property type="entry name" value="SGNH_hydro_sf"/>
</dbReference>
<keyword evidence="2" id="KW-1185">Reference proteome</keyword>
<accession>A0A3D9R1E5</accession>
<dbReference type="RefSeq" id="WP_116191667.1">
    <property type="nucleotide sequence ID" value="NZ_QTTN01000038.1"/>
</dbReference>
<gene>
    <name evidence="1" type="ORF">A8990_13840</name>
</gene>
<evidence type="ECO:0000313" key="2">
    <source>
        <dbReference type="Proteomes" id="UP000256304"/>
    </source>
</evidence>
<protein>
    <recommendedName>
        <fullName evidence="3">GDSL-like lipase/acylhydrolase family protein</fullName>
    </recommendedName>
</protein>
<dbReference type="OrthoDB" id="2517335at2"/>
<dbReference type="AlphaFoldDB" id="A0A3D9R1E5"/>
<dbReference type="Proteomes" id="UP000256304">
    <property type="component" value="Unassembled WGS sequence"/>
</dbReference>
<evidence type="ECO:0008006" key="3">
    <source>
        <dbReference type="Google" id="ProtNLM"/>
    </source>
</evidence>
<dbReference type="EMBL" id="QTTN01000038">
    <property type="protein sequence ID" value="REE68111.1"/>
    <property type="molecule type" value="Genomic_DNA"/>
</dbReference>
<reference evidence="1 2" key="1">
    <citation type="submission" date="2018-08" db="EMBL/GenBank/DDBJ databases">
        <title>Genomic Encyclopedia of Type Strains, Phase III (KMG-III): the genomes of soil and plant-associated and newly described type strains.</title>
        <authorList>
            <person name="Whitman W."/>
        </authorList>
    </citation>
    <scope>NUCLEOTIDE SEQUENCE [LARGE SCALE GENOMIC DNA]</scope>
    <source>
        <strain evidence="1 2">CGMCC 1.10966</strain>
    </source>
</reference>
<comment type="caution">
    <text evidence="1">The sequence shown here is derived from an EMBL/GenBank/DDBJ whole genome shotgun (WGS) entry which is preliminary data.</text>
</comment>
<sequence length="564" mass="63638">MKPSCSGLAVVSTKPASMNVIVEPGWLNTGTRTIELREPVTIAIRKAGQRPYRNQIYRIQGEGAASPSGWNGEDIRGSGGMPYQRMVPGSLQVYSKDRRKRYLADTDYTHDSYWGSIKRHPQGEIEAGQELSLDYAVWLCRYDAIVLQDDGTIRVAEGDCEAPESRELLLPEPPCVSEGYVLAHVFTGWGQERVYGGGSFVSSVNQLARSTSVSSTVPRLIGRYEDMEEREYVVEVTVDEVENENEEGSYPRRTYYVRIAATGSDYGMNDRLTMDTLRWTERVPLPRDQNLPLLLQSAYRFPVNWGLELDFSPSWQVGGGRNLPGEYRVQAYPEMIFDRRAALSGSDPVSCIPLEQREHLNGFREKLASGDAQVRIALFGASNARSGLWPYHVIKSLRTSYPQTRISTSSITYGGEEMRHGRHRFHGEVLPGAPDLIIMEYFINDVCHGDPKETEQAARFILQSIQDEGTPCILLTNNGANPQFSRHASSANFQAYHDLYRRMAAEYGVAFVGGYSYFSKLHEYGKYFITELKGNMINHPYGYTDRNWGLFDPVFSDAILRMIK</sequence>
<dbReference type="SUPFAM" id="SSF52266">
    <property type="entry name" value="SGNH hydrolase"/>
    <property type="match status" value="1"/>
</dbReference>
<dbReference type="Gene3D" id="3.40.50.1110">
    <property type="entry name" value="SGNH hydrolase"/>
    <property type="match status" value="1"/>
</dbReference>
<organism evidence="1 2">
    <name type="scientific">Paenibacillus taihuensis</name>
    <dbReference type="NCBI Taxonomy" id="1156355"/>
    <lineage>
        <taxon>Bacteria</taxon>
        <taxon>Bacillati</taxon>
        <taxon>Bacillota</taxon>
        <taxon>Bacilli</taxon>
        <taxon>Bacillales</taxon>
        <taxon>Paenibacillaceae</taxon>
        <taxon>Paenibacillus</taxon>
    </lineage>
</organism>
<name>A0A3D9R1E5_9BACL</name>
<proteinExistence type="predicted"/>
<evidence type="ECO:0000313" key="1">
    <source>
        <dbReference type="EMBL" id="REE68111.1"/>
    </source>
</evidence>